<dbReference type="GO" id="GO:0046872">
    <property type="term" value="F:metal ion binding"/>
    <property type="evidence" value="ECO:0007669"/>
    <property type="project" value="UniProtKB-KW"/>
</dbReference>
<evidence type="ECO:0000256" key="5">
    <source>
        <dbReference type="ARBA" id="ARBA00022833"/>
    </source>
</evidence>
<dbReference type="InterPro" id="IPR011057">
    <property type="entry name" value="Mss4-like_sf"/>
</dbReference>
<comment type="cofactor">
    <cofactor evidence="1">
        <name>Zn(2+)</name>
        <dbReference type="ChEBI" id="CHEBI:29105"/>
    </cofactor>
</comment>
<dbReference type="Proteomes" id="UP000218785">
    <property type="component" value="Chromosome"/>
</dbReference>
<feature type="domain" description="MsrB" evidence="9">
    <location>
        <begin position="59"/>
        <end position="180"/>
    </location>
</feature>
<keyword evidence="5" id="KW-0862">Zinc</keyword>
<evidence type="ECO:0000256" key="1">
    <source>
        <dbReference type="ARBA" id="ARBA00001947"/>
    </source>
</evidence>
<name>A0A1Z4N0N0_9CYAN</name>
<dbReference type="PANTHER" id="PTHR10173">
    <property type="entry name" value="METHIONINE SULFOXIDE REDUCTASE"/>
    <property type="match status" value="1"/>
</dbReference>
<protein>
    <recommendedName>
        <fullName evidence="3">peptide-methionine (R)-S-oxide reductase</fullName>
        <ecNumber evidence="3">1.8.4.12</ecNumber>
    </recommendedName>
</protein>
<dbReference type="EMBL" id="AP018248">
    <property type="protein sequence ID" value="BAY99277.1"/>
    <property type="molecule type" value="Genomic_DNA"/>
</dbReference>
<keyword evidence="8" id="KW-0472">Membrane</keyword>
<keyword evidence="11" id="KW-1185">Reference proteome</keyword>
<evidence type="ECO:0000259" key="9">
    <source>
        <dbReference type="PROSITE" id="PS51790"/>
    </source>
</evidence>
<comment type="similarity">
    <text evidence="2">Belongs to the MsrB Met sulfoxide reductase family.</text>
</comment>
<keyword evidence="8" id="KW-0812">Transmembrane</keyword>
<dbReference type="Pfam" id="PF01641">
    <property type="entry name" value="SelR"/>
    <property type="match status" value="1"/>
</dbReference>
<dbReference type="GO" id="GO:0005737">
    <property type="term" value="C:cytoplasm"/>
    <property type="evidence" value="ECO:0007669"/>
    <property type="project" value="TreeGrafter"/>
</dbReference>
<evidence type="ECO:0000256" key="6">
    <source>
        <dbReference type="ARBA" id="ARBA00023002"/>
    </source>
</evidence>
<keyword evidence="6" id="KW-0560">Oxidoreductase</keyword>
<evidence type="ECO:0000256" key="8">
    <source>
        <dbReference type="SAM" id="Phobius"/>
    </source>
</evidence>
<dbReference type="GO" id="GO:0030091">
    <property type="term" value="P:protein repair"/>
    <property type="evidence" value="ECO:0007669"/>
    <property type="project" value="InterPro"/>
</dbReference>
<dbReference type="KEGG" id="ttq:NIES37_32560"/>
<dbReference type="GO" id="GO:0006979">
    <property type="term" value="P:response to oxidative stress"/>
    <property type="evidence" value="ECO:0007669"/>
    <property type="project" value="InterPro"/>
</dbReference>
<keyword evidence="8" id="KW-1133">Transmembrane helix</keyword>
<keyword evidence="4" id="KW-0479">Metal-binding</keyword>
<dbReference type="InterPro" id="IPR028427">
    <property type="entry name" value="Met_Sox_Rdtase_MsrB"/>
</dbReference>
<dbReference type="AlphaFoldDB" id="A0A1Z4N0N0"/>
<dbReference type="EC" id="1.8.4.12" evidence="3"/>
<comment type="catalytic activity">
    <reaction evidence="7">
        <text>L-methionyl-[protein] + [thioredoxin]-disulfide + H2O = L-methionyl-(R)-S-oxide-[protein] + [thioredoxin]-dithiol</text>
        <dbReference type="Rhea" id="RHEA:24164"/>
        <dbReference type="Rhea" id="RHEA-COMP:10698"/>
        <dbReference type="Rhea" id="RHEA-COMP:10700"/>
        <dbReference type="Rhea" id="RHEA-COMP:12313"/>
        <dbReference type="Rhea" id="RHEA-COMP:12314"/>
        <dbReference type="ChEBI" id="CHEBI:15377"/>
        <dbReference type="ChEBI" id="CHEBI:16044"/>
        <dbReference type="ChEBI" id="CHEBI:29950"/>
        <dbReference type="ChEBI" id="CHEBI:45764"/>
        <dbReference type="ChEBI" id="CHEBI:50058"/>
        <dbReference type="EC" id="1.8.4.12"/>
    </reaction>
</comment>
<accession>A0A1Z4N0N0</accession>
<sequence>MADISESTGEVGNRVMKRRYLLEAGAVMFGTVWLSNYLRRKPKVMTAAKNNEFEIAKTEEEWRTTLTPEQFRVLRQHGTERAGTSPLDKQYAAGEYLCAGCDLPLFTSDTKFNSGTGWPSFYAPIEGAIATTIDKSFFMTRVEVHCSRCGGHLGHVFNDGPKPTGKRYCMNGVSLKFVAS</sequence>
<evidence type="ECO:0000256" key="4">
    <source>
        <dbReference type="ARBA" id="ARBA00022723"/>
    </source>
</evidence>
<dbReference type="SUPFAM" id="SSF51316">
    <property type="entry name" value="Mss4-like"/>
    <property type="match status" value="1"/>
</dbReference>
<dbReference type="InterPro" id="IPR002579">
    <property type="entry name" value="Met_Sox_Rdtase_MsrB_dom"/>
</dbReference>
<evidence type="ECO:0000313" key="10">
    <source>
        <dbReference type="EMBL" id="BAY99277.1"/>
    </source>
</evidence>
<evidence type="ECO:0000256" key="7">
    <source>
        <dbReference type="ARBA" id="ARBA00048488"/>
    </source>
</evidence>
<organism evidence="10 11">
    <name type="scientific">Tolypothrix tenuis PCC 7101</name>
    <dbReference type="NCBI Taxonomy" id="231146"/>
    <lineage>
        <taxon>Bacteria</taxon>
        <taxon>Bacillati</taxon>
        <taxon>Cyanobacteriota</taxon>
        <taxon>Cyanophyceae</taxon>
        <taxon>Nostocales</taxon>
        <taxon>Tolypothrichaceae</taxon>
        <taxon>Tolypothrix</taxon>
    </lineage>
</organism>
<dbReference type="PANTHER" id="PTHR10173:SF57">
    <property type="entry name" value="PEPTIDE-METHIONINE (R)-S-OXIDE REDUCTASE"/>
    <property type="match status" value="1"/>
</dbReference>
<evidence type="ECO:0000256" key="3">
    <source>
        <dbReference type="ARBA" id="ARBA00012499"/>
    </source>
</evidence>
<reference evidence="10 11" key="1">
    <citation type="submission" date="2017-06" db="EMBL/GenBank/DDBJ databases">
        <title>Genome sequencing of cyanobaciteial culture collection at National Institute for Environmental Studies (NIES).</title>
        <authorList>
            <person name="Hirose Y."/>
            <person name="Shimura Y."/>
            <person name="Fujisawa T."/>
            <person name="Nakamura Y."/>
            <person name="Kawachi M."/>
        </authorList>
    </citation>
    <scope>NUCLEOTIDE SEQUENCE [LARGE SCALE GENOMIC DNA]</scope>
    <source>
        <strain evidence="10 11">NIES-37</strain>
    </source>
</reference>
<dbReference type="GO" id="GO:0033743">
    <property type="term" value="F:peptide-methionine (R)-S-oxide reductase activity"/>
    <property type="evidence" value="ECO:0007669"/>
    <property type="project" value="UniProtKB-EC"/>
</dbReference>
<dbReference type="FunFam" id="2.170.150.20:FF:000001">
    <property type="entry name" value="Peptide methionine sulfoxide reductase MsrB"/>
    <property type="match status" value="1"/>
</dbReference>
<dbReference type="Gene3D" id="2.170.150.20">
    <property type="entry name" value="Peptide methionine sulfoxide reductase"/>
    <property type="match status" value="1"/>
</dbReference>
<dbReference type="PROSITE" id="PS51790">
    <property type="entry name" value="MSRB"/>
    <property type="match status" value="1"/>
</dbReference>
<gene>
    <name evidence="10" type="ORF">NIES37_32560</name>
</gene>
<evidence type="ECO:0000256" key="2">
    <source>
        <dbReference type="ARBA" id="ARBA00007174"/>
    </source>
</evidence>
<feature type="transmembrane region" description="Helical" evidence="8">
    <location>
        <begin position="20"/>
        <end position="38"/>
    </location>
</feature>
<evidence type="ECO:0000313" key="11">
    <source>
        <dbReference type="Proteomes" id="UP000218785"/>
    </source>
</evidence>
<proteinExistence type="inferred from homology"/>
<dbReference type="NCBIfam" id="TIGR00357">
    <property type="entry name" value="peptide-methionine (R)-S-oxide reductase MsrB"/>
    <property type="match status" value="1"/>
</dbReference>